<dbReference type="EMBL" id="MNBE01000166">
    <property type="protein sequence ID" value="OKP12920.1"/>
    <property type="molecule type" value="Genomic_DNA"/>
</dbReference>
<dbReference type="Gene3D" id="1.10.630.10">
    <property type="entry name" value="Cytochrome P450"/>
    <property type="match status" value="1"/>
</dbReference>
<dbReference type="GO" id="GO:0032259">
    <property type="term" value="P:methylation"/>
    <property type="evidence" value="ECO:0007669"/>
    <property type="project" value="UniProtKB-KW"/>
</dbReference>
<keyword evidence="10" id="KW-0489">Methyltransferase</keyword>
<evidence type="ECO:0000256" key="8">
    <source>
        <dbReference type="PIRSR" id="PIRSR602401-1"/>
    </source>
</evidence>
<dbReference type="InterPro" id="IPR017972">
    <property type="entry name" value="Cyt_P450_CS"/>
</dbReference>
<dbReference type="GO" id="GO:0005506">
    <property type="term" value="F:iron ion binding"/>
    <property type="evidence" value="ECO:0007669"/>
    <property type="project" value="InterPro"/>
</dbReference>
<dbReference type="CDD" id="cd11060">
    <property type="entry name" value="CYP57A1-like"/>
    <property type="match status" value="1"/>
</dbReference>
<dbReference type="OrthoDB" id="3934656at2759"/>
<reference evidence="10 11" key="1">
    <citation type="submission" date="2016-10" db="EMBL/GenBank/DDBJ databases">
        <title>Genome sequence of the ascomycete fungus Penicillium subrubescens.</title>
        <authorList>
            <person name="De Vries R.P."/>
            <person name="Peng M."/>
            <person name="Dilokpimol A."/>
            <person name="Hilden K."/>
            <person name="Makela M.R."/>
            <person name="Grigoriev I."/>
            <person name="Riley R."/>
            <person name="Granchi Z."/>
        </authorList>
    </citation>
    <scope>NUCLEOTIDE SEQUENCE [LARGE SCALE GENOMIC DNA]</scope>
    <source>
        <strain evidence="10 11">CBS 132785</strain>
    </source>
</reference>
<evidence type="ECO:0000256" key="3">
    <source>
        <dbReference type="ARBA" id="ARBA00022617"/>
    </source>
</evidence>
<proteinExistence type="inferred from homology"/>
<keyword evidence="6 8" id="KW-0408">Iron</keyword>
<dbReference type="GO" id="GO:0004497">
    <property type="term" value="F:monooxygenase activity"/>
    <property type="evidence" value="ECO:0007669"/>
    <property type="project" value="UniProtKB-KW"/>
</dbReference>
<comment type="cofactor">
    <cofactor evidence="1 8">
        <name>heme</name>
        <dbReference type="ChEBI" id="CHEBI:30413"/>
    </cofactor>
</comment>
<keyword evidence="4 8" id="KW-0479">Metal-binding</keyword>
<evidence type="ECO:0000313" key="11">
    <source>
        <dbReference type="Proteomes" id="UP000186955"/>
    </source>
</evidence>
<evidence type="ECO:0000256" key="2">
    <source>
        <dbReference type="ARBA" id="ARBA00010617"/>
    </source>
</evidence>
<comment type="similarity">
    <text evidence="2 9">Belongs to the cytochrome P450 family.</text>
</comment>
<evidence type="ECO:0000256" key="7">
    <source>
        <dbReference type="ARBA" id="ARBA00023033"/>
    </source>
</evidence>
<evidence type="ECO:0000256" key="5">
    <source>
        <dbReference type="ARBA" id="ARBA00023002"/>
    </source>
</evidence>
<dbReference type="InterPro" id="IPR002401">
    <property type="entry name" value="Cyt_P450_E_grp-I"/>
</dbReference>
<accession>A0A1Q5UKC3</accession>
<dbReference type="PRINTS" id="PR00385">
    <property type="entry name" value="P450"/>
</dbReference>
<sequence length="518" mass="58896">MGIISTLQQQCRDWATLAVVVLALAILVPSIVAAFKPGLRSIPGPLLARFSPFYRLVKLSKGDAPVYYRKLHNKYGPIVRTGPNTVDISDSKAVPIIYGINSKFFKSAFYDTFSPFFEDKVMPSMFTVRDPVAHQALRRPVAQKFSMSSIKSLEPFTDECTKIFVDAMKDLEGQQIDLGVWLQWYAFDVIGAITFRRRFGFMEKREDVQNMIGGLESGLQYAGIVSQVPSLHGWLMGNLWVSKLLTAQPFFKVADPLRTMVEITQECINEYDRQTQKHGERPDFLAWLRSEERKGKPMSNRDMMNHLSNNLLAGSDTTAISLRAIIYYLLQNRSAYKKLQKEVDDADNNGKLSPYITYAECLELPYLQAAMKEAMRCHPGVSYPLERVVPEGGTLLCGTHLEAGTIVGVNAAVIHHDKSIFGEDAASFRPERWIESHEEKIKLMDRHLMTFGYGSRTCIGKNISIMEMGKLVPLLIRHFEIEWASDEPEWRVETYWFAKQHGLKCRMRSRDVPAKLGF</sequence>
<dbReference type="GO" id="GO:0008168">
    <property type="term" value="F:methyltransferase activity"/>
    <property type="evidence" value="ECO:0007669"/>
    <property type="project" value="UniProtKB-KW"/>
</dbReference>
<dbReference type="FunFam" id="1.10.630.10:FF:000050">
    <property type="entry name" value="Cytochrome P450 monooxygenase"/>
    <property type="match status" value="1"/>
</dbReference>
<dbReference type="InterPro" id="IPR001128">
    <property type="entry name" value="Cyt_P450"/>
</dbReference>
<dbReference type="InterPro" id="IPR036396">
    <property type="entry name" value="Cyt_P450_sf"/>
</dbReference>
<evidence type="ECO:0000256" key="4">
    <source>
        <dbReference type="ARBA" id="ARBA00022723"/>
    </source>
</evidence>
<keyword evidence="5 9" id="KW-0560">Oxidoreductase</keyword>
<dbReference type="PANTHER" id="PTHR24305">
    <property type="entry name" value="CYTOCHROME P450"/>
    <property type="match status" value="1"/>
</dbReference>
<dbReference type="STRING" id="1316194.A0A1Q5UKC3"/>
<evidence type="ECO:0000256" key="6">
    <source>
        <dbReference type="ARBA" id="ARBA00023004"/>
    </source>
</evidence>
<evidence type="ECO:0000256" key="9">
    <source>
        <dbReference type="RuleBase" id="RU000461"/>
    </source>
</evidence>
<keyword evidence="7 9" id="KW-0503">Monooxygenase</keyword>
<keyword evidence="11" id="KW-1185">Reference proteome</keyword>
<dbReference type="PANTHER" id="PTHR24305:SF232">
    <property type="entry name" value="P450, PUTATIVE (EUROFUNG)-RELATED"/>
    <property type="match status" value="1"/>
</dbReference>
<dbReference type="GO" id="GO:0016705">
    <property type="term" value="F:oxidoreductase activity, acting on paired donors, with incorporation or reduction of molecular oxygen"/>
    <property type="evidence" value="ECO:0007669"/>
    <property type="project" value="InterPro"/>
</dbReference>
<evidence type="ECO:0000256" key="1">
    <source>
        <dbReference type="ARBA" id="ARBA00001971"/>
    </source>
</evidence>
<feature type="binding site" description="axial binding residue" evidence="8">
    <location>
        <position position="458"/>
    </location>
    <ligand>
        <name>heme</name>
        <dbReference type="ChEBI" id="CHEBI:30413"/>
    </ligand>
    <ligandPart>
        <name>Fe</name>
        <dbReference type="ChEBI" id="CHEBI:18248"/>
    </ligandPart>
</feature>
<dbReference type="PROSITE" id="PS00086">
    <property type="entry name" value="CYTOCHROME_P450"/>
    <property type="match status" value="1"/>
</dbReference>
<organism evidence="10 11">
    <name type="scientific">Penicillium subrubescens</name>
    <dbReference type="NCBI Taxonomy" id="1316194"/>
    <lineage>
        <taxon>Eukaryota</taxon>
        <taxon>Fungi</taxon>
        <taxon>Dikarya</taxon>
        <taxon>Ascomycota</taxon>
        <taxon>Pezizomycotina</taxon>
        <taxon>Eurotiomycetes</taxon>
        <taxon>Eurotiomycetidae</taxon>
        <taxon>Eurotiales</taxon>
        <taxon>Aspergillaceae</taxon>
        <taxon>Penicillium</taxon>
    </lineage>
</organism>
<dbReference type="GO" id="GO:0043386">
    <property type="term" value="P:mycotoxin biosynthetic process"/>
    <property type="evidence" value="ECO:0007669"/>
    <property type="project" value="UniProtKB-ARBA"/>
</dbReference>
<dbReference type="AlphaFoldDB" id="A0A1Q5UKC3"/>
<name>A0A1Q5UKC3_9EURO</name>
<dbReference type="GO" id="GO:0020037">
    <property type="term" value="F:heme binding"/>
    <property type="evidence" value="ECO:0007669"/>
    <property type="project" value="InterPro"/>
</dbReference>
<dbReference type="PRINTS" id="PR00463">
    <property type="entry name" value="EP450I"/>
</dbReference>
<protein>
    <submittedName>
        <fullName evidence="10">Pisatin demethylase</fullName>
    </submittedName>
</protein>
<dbReference type="Proteomes" id="UP000186955">
    <property type="component" value="Unassembled WGS sequence"/>
</dbReference>
<keyword evidence="10" id="KW-0808">Transferase</keyword>
<evidence type="ECO:0000313" key="10">
    <source>
        <dbReference type="EMBL" id="OKP12920.1"/>
    </source>
</evidence>
<dbReference type="InterPro" id="IPR050121">
    <property type="entry name" value="Cytochrome_P450_monoxygenase"/>
</dbReference>
<gene>
    <name evidence="10" type="ORF">PENSUB_1363</name>
</gene>
<dbReference type="SUPFAM" id="SSF48264">
    <property type="entry name" value="Cytochrome P450"/>
    <property type="match status" value="1"/>
</dbReference>
<dbReference type="Pfam" id="PF00067">
    <property type="entry name" value="p450"/>
    <property type="match status" value="1"/>
</dbReference>
<comment type="caution">
    <text evidence="10">The sequence shown here is derived from an EMBL/GenBank/DDBJ whole genome shotgun (WGS) entry which is preliminary data.</text>
</comment>
<keyword evidence="3 8" id="KW-0349">Heme</keyword>